<organism evidence="1">
    <name type="scientific">Rhizophora mucronata</name>
    <name type="common">Asiatic mangrove</name>
    <dbReference type="NCBI Taxonomy" id="61149"/>
    <lineage>
        <taxon>Eukaryota</taxon>
        <taxon>Viridiplantae</taxon>
        <taxon>Streptophyta</taxon>
        <taxon>Embryophyta</taxon>
        <taxon>Tracheophyta</taxon>
        <taxon>Spermatophyta</taxon>
        <taxon>Magnoliopsida</taxon>
        <taxon>eudicotyledons</taxon>
        <taxon>Gunneridae</taxon>
        <taxon>Pentapetalae</taxon>
        <taxon>rosids</taxon>
        <taxon>fabids</taxon>
        <taxon>Malpighiales</taxon>
        <taxon>Rhizophoraceae</taxon>
        <taxon>Rhizophora</taxon>
    </lineage>
</organism>
<dbReference type="AlphaFoldDB" id="A0A2P2PER6"/>
<evidence type="ECO:0000313" key="1">
    <source>
        <dbReference type="EMBL" id="MBX53223.1"/>
    </source>
</evidence>
<sequence length="44" mass="5244">MRIELSQILCYVFRCPFLGIYWISALCFDCYLIQEQGYLTTCIL</sequence>
<protein>
    <submittedName>
        <fullName evidence="1">Uncharacterized protein</fullName>
    </submittedName>
</protein>
<accession>A0A2P2PER6</accession>
<name>A0A2P2PER6_RHIMU</name>
<reference evidence="1" key="1">
    <citation type="submission" date="2018-02" db="EMBL/GenBank/DDBJ databases">
        <title>Rhizophora mucronata_Transcriptome.</title>
        <authorList>
            <person name="Meera S.P."/>
            <person name="Sreeshan A."/>
            <person name="Augustine A."/>
        </authorList>
    </citation>
    <scope>NUCLEOTIDE SEQUENCE</scope>
    <source>
        <tissue evidence="1">Leaf</tissue>
    </source>
</reference>
<dbReference type="EMBL" id="GGEC01072739">
    <property type="protein sequence ID" value="MBX53223.1"/>
    <property type="molecule type" value="Transcribed_RNA"/>
</dbReference>
<proteinExistence type="predicted"/>